<organism evidence="1">
    <name type="scientific">uncultured Caudovirales phage</name>
    <dbReference type="NCBI Taxonomy" id="2100421"/>
    <lineage>
        <taxon>Viruses</taxon>
        <taxon>Duplodnaviria</taxon>
        <taxon>Heunggongvirae</taxon>
        <taxon>Uroviricota</taxon>
        <taxon>Caudoviricetes</taxon>
        <taxon>Peduoviridae</taxon>
        <taxon>Maltschvirus</taxon>
        <taxon>Maltschvirus maltsch</taxon>
    </lineage>
</organism>
<reference evidence="1" key="1">
    <citation type="submission" date="2020-05" db="EMBL/GenBank/DDBJ databases">
        <authorList>
            <person name="Chiriac C."/>
            <person name="Salcher M."/>
            <person name="Ghai R."/>
            <person name="Kavagutti S V."/>
        </authorList>
    </citation>
    <scope>NUCLEOTIDE SEQUENCE</scope>
</reference>
<proteinExistence type="predicted"/>
<accession>A0A6J7WPG0</accession>
<protein>
    <submittedName>
        <fullName evidence="1">Uncharacterized protein</fullName>
    </submittedName>
</protein>
<dbReference type="EMBL" id="LR798258">
    <property type="protein sequence ID" value="CAB5218595.1"/>
    <property type="molecule type" value="Genomic_DNA"/>
</dbReference>
<name>A0A6J7WPG0_9CAUD</name>
<evidence type="ECO:0000313" key="1">
    <source>
        <dbReference type="EMBL" id="CAB5218595.1"/>
    </source>
</evidence>
<sequence>MIVISIAQEDIHWKPVQTKSGVKHYASLVIDARKEKDQYDNTHTVANNQTKEERAEKAKKQYCGNGKEYNFKKEYSKPVNKQENEDLDLPF</sequence>
<gene>
    <name evidence="1" type="ORF">UFOVP213_35</name>
</gene>